<reference evidence="2 3" key="1">
    <citation type="submission" date="2020-02" db="EMBL/GenBank/DDBJ databases">
        <authorList>
            <person name="Ma Q."/>
            <person name="Huang Y."/>
            <person name="Song X."/>
            <person name="Pei D."/>
        </authorList>
    </citation>
    <scope>NUCLEOTIDE SEQUENCE [LARGE SCALE GENOMIC DNA]</scope>
    <source>
        <strain evidence="2">Sxm20200214</strain>
        <tissue evidence="2">Leaf</tissue>
    </source>
</reference>
<proteinExistence type="predicted"/>
<dbReference type="EMBL" id="JAAMPC010000016">
    <property type="protein sequence ID" value="KAG2252304.1"/>
    <property type="molecule type" value="Genomic_DNA"/>
</dbReference>
<protein>
    <recommendedName>
        <fullName evidence="1">Reverse transcriptase zinc-binding domain-containing protein</fullName>
    </recommendedName>
</protein>
<dbReference type="AlphaFoldDB" id="A0A8X7PH08"/>
<dbReference type="Proteomes" id="UP000886595">
    <property type="component" value="Unassembled WGS sequence"/>
</dbReference>
<dbReference type="Pfam" id="PF13966">
    <property type="entry name" value="zf-RVT"/>
    <property type="match status" value="1"/>
</dbReference>
<feature type="domain" description="Reverse transcriptase zinc-binding" evidence="1">
    <location>
        <begin position="291"/>
        <end position="375"/>
    </location>
</feature>
<evidence type="ECO:0000259" key="1">
    <source>
        <dbReference type="Pfam" id="PF13966"/>
    </source>
</evidence>
<name>A0A8X7PH08_BRACI</name>
<keyword evidence="3" id="KW-1185">Reference proteome</keyword>
<sequence>MAGNDTSRKETLSYFQFTAGELPVRYLGLPLLTKNMTISDYLPLIEKIRKRVNSWTGRFLSYAGRMQLINSVIMSLTNFWMAAFRLPSGCVKEIERICSAFLWSGPDLNGKKAKVAWSEVCKLKEEGGLGIRPLKEANQVCCLKLIWRILSSHSLWVNWVKTYLIRKGSLWLVRDNTQSGSWIWRKILKYREIAKKFYGVEIKNGEKASFWFEKWSGLGCLHRTLCDGGNIDLGIPRDATVADSRHHRRRHHRVAFLNKVEEEIEKFKSNLVVEEDISLWMNDKGKYKRKFYTKKTWLNIRETAPACSWHQAIWFKDATPRFSFITWVAARGRLSTGDRMYKWNAQVASSCVLCQEPMETRNHLFFDCSYSEQIWGALMRGVMGDQYTADWENLMSLLTRDTSWNKIKLFTVRYSFQSALHMIWCERNRRRHGEDPCPAEILTKRIDKNIRNKFTILQRRGDQNLGGGMSFWFSTR</sequence>
<comment type="caution">
    <text evidence="2">The sequence shown here is derived from an EMBL/GenBank/DDBJ whole genome shotgun (WGS) entry which is preliminary data.</text>
</comment>
<accession>A0A8X7PH08</accession>
<gene>
    <name evidence="2" type="ORF">Bca52824_082440</name>
</gene>
<dbReference type="InterPro" id="IPR026960">
    <property type="entry name" value="RVT-Znf"/>
</dbReference>
<evidence type="ECO:0000313" key="3">
    <source>
        <dbReference type="Proteomes" id="UP000886595"/>
    </source>
</evidence>
<dbReference type="PANTHER" id="PTHR33116">
    <property type="entry name" value="REVERSE TRANSCRIPTASE ZINC-BINDING DOMAIN-CONTAINING PROTEIN-RELATED-RELATED"/>
    <property type="match status" value="1"/>
</dbReference>
<dbReference type="OrthoDB" id="1104042at2759"/>
<dbReference type="PANTHER" id="PTHR33116:SF78">
    <property type="entry name" value="OS12G0587133 PROTEIN"/>
    <property type="match status" value="1"/>
</dbReference>
<evidence type="ECO:0000313" key="2">
    <source>
        <dbReference type="EMBL" id="KAG2252304.1"/>
    </source>
</evidence>
<organism evidence="2 3">
    <name type="scientific">Brassica carinata</name>
    <name type="common">Ethiopian mustard</name>
    <name type="synonym">Abyssinian cabbage</name>
    <dbReference type="NCBI Taxonomy" id="52824"/>
    <lineage>
        <taxon>Eukaryota</taxon>
        <taxon>Viridiplantae</taxon>
        <taxon>Streptophyta</taxon>
        <taxon>Embryophyta</taxon>
        <taxon>Tracheophyta</taxon>
        <taxon>Spermatophyta</taxon>
        <taxon>Magnoliopsida</taxon>
        <taxon>eudicotyledons</taxon>
        <taxon>Gunneridae</taxon>
        <taxon>Pentapetalae</taxon>
        <taxon>rosids</taxon>
        <taxon>malvids</taxon>
        <taxon>Brassicales</taxon>
        <taxon>Brassicaceae</taxon>
        <taxon>Brassiceae</taxon>
        <taxon>Brassica</taxon>
    </lineage>
</organism>